<keyword evidence="2" id="KW-1185">Reference proteome</keyword>
<sequence length="581" mass="65920">MESKFTPLLLTNYVPSNDEIKEIHNLIIDPINQITQVNAEIARLHGIIDQLSLKRTELHIYVSGHEALITPMRRLPQELLQEIFVHCLPTHHNPVMSCREAPLLLGRVCSQWRTVSRSTPRLWSSIHITVVVDVPPWTGHEWQTPIEDEDGSHYIEEVQAWLNRSGGLPLSISLFYPPPSHPTEFEKRLVLILMEFSHRWKNISLFASSTSISLLSSLSHETVPHLESLVLHTFMNHSPTSGIQSFDIFLAPRLQKVSASHMKMIPDKLGWSQLTSLALEGRGRGNEELTPVSALDILRNSPNLVYCTLEFGWGTAPPSNHESDTIVTMPVLESLVIDEGGTYLNSFFEHLRLPSIINLEFASANRPSVSSIETPIRPSICVLLARLDSLREFTLSANNILGTTLRECLKYTPYITRLSILHPPSFDWHGGWPPVNNVFDVFDDVVIDVLTPPTGTVNRQLLCPHLKIIECNPCNVSDAALLAFIEQRTINALVHNVQHLEKVDIKFRRPQRLDIRSNLPPSILVKTQITLDYHRPYILHRNPSPRAGLEDRHSLEMPTTTSKFFHHPRRGNSMRRAFGPF</sequence>
<reference evidence="1" key="1">
    <citation type="submission" date="2020-11" db="EMBL/GenBank/DDBJ databases">
        <authorList>
            <consortium name="DOE Joint Genome Institute"/>
            <person name="Ahrendt S."/>
            <person name="Riley R."/>
            <person name="Andreopoulos W."/>
            <person name="Labutti K."/>
            <person name="Pangilinan J."/>
            <person name="Ruiz-Duenas F.J."/>
            <person name="Barrasa J.M."/>
            <person name="Sanchez-Garcia M."/>
            <person name="Camarero S."/>
            <person name="Miyauchi S."/>
            <person name="Serrano A."/>
            <person name="Linde D."/>
            <person name="Babiker R."/>
            <person name="Drula E."/>
            <person name="Ayuso-Fernandez I."/>
            <person name="Pacheco R."/>
            <person name="Padilla G."/>
            <person name="Ferreira P."/>
            <person name="Barriuso J."/>
            <person name="Kellner H."/>
            <person name="Castanera R."/>
            <person name="Alfaro M."/>
            <person name="Ramirez L."/>
            <person name="Pisabarro A.G."/>
            <person name="Kuo A."/>
            <person name="Tritt A."/>
            <person name="Lipzen A."/>
            <person name="He G."/>
            <person name="Yan M."/>
            <person name="Ng V."/>
            <person name="Cullen D."/>
            <person name="Martin F."/>
            <person name="Rosso M.-N."/>
            <person name="Henrissat B."/>
            <person name="Hibbett D."/>
            <person name="Martinez A.T."/>
            <person name="Grigoriev I.V."/>
        </authorList>
    </citation>
    <scope>NUCLEOTIDE SEQUENCE</scope>
    <source>
        <strain evidence="1">CBS 247.69</strain>
    </source>
</reference>
<gene>
    <name evidence="1" type="ORF">BDZ94DRAFT_1260495</name>
</gene>
<protein>
    <recommendedName>
        <fullName evidence="3">F-box domain-containing protein</fullName>
    </recommendedName>
</protein>
<name>A0A9P5Y4S1_9AGAR</name>
<dbReference type="InterPro" id="IPR032675">
    <property type="entry name" value="LRR_dom_sf"/>
</dbReference>
<dbReference type="SUPFAM" id="SSF52047">
    <property type="entry name" value="RNI-like"/>
    <property type="match status" value="1"/>
</dbReference>
<evidence type="ECO:0000313" key="2">
    <source>
        <dbReference type="Proteomes" id="UP000807353"/>
    </source>
</evidence>
<dbReference type="Gene3D" id="3.80.10.10">
    <property type="entry name" value="Ribonuclease Inhibitor"/>
    <property type="match status" value="1"/>
</dbReference>
<dbReference type="EMBL" id="MU150269">
    <property type="protein sequence ID" value="KAF9462679.1"/>
    <property type="molecule type" value="Genomic_DNA"/>
</dbReference>
<evidence type="ECO:0000313" key="1">
    <source>
        <dbReference type="EMBL" id="KAF9462679.1"/>
    </source>
</evidence>
<comment type="caution">
    <text evidence="1">The sequence shown here is derived from an EMBL/GenBank/DDBJ whole genome shotgun (WGS) entry which is preliminary data.</text>
</comment>
<dbReference type="OrthoDB" id="3365698at2759"/>
<dbReference type="Proteomes" id="UP000807353">
    <property type="component" value="Unassembled WGS sequence"/>
</dbReference>
<organism evidence="1 2">
    <name type="scientific">Collybia nuda</name>
    <dbReference type="NCBI Taxonomy" id="64659"/>
    <lineage>
        <taxon>Eukaryota</taxon>
        <taxon>Fungi</taxon>
        <taxon>Dikarya</taxon>
        <taxon>Basidiomycota</taxon>
        <taxon>Agaricomycotina</taxon>
        <taxon>Agaricomycetes</taxon>
        <taxon>Agaricomycetidae</taxon>
        <taxon>Agaricales</taxon>
        <taxon>Tricholomatineae</taxon>
        <taxon>Clitocybaceae</taxon>
        <taxon>Collybia</taxon>
    </lineage>
</organism>
<accession>A0A9P5Y4S1</accession>
<dbReference type="AlphaFoldDB" id="A0A9P5Y4S1"/>
<dbReference type="Gene3D" id="1.20.1280.50">
    <property type="match status" value="1"/>
</dbReference>
<evidence type="ECO:0008006" key="3">
    <source>
        <dbReference type="Google" id="ProtNLM"/>
    </source>
</evidence>
<proteinExistence type="predicted"/>